<dbReference type="InterPro" id="IPR048278">
    <property type="entry name" value="PFN"/>
</dbReference>
<dbReference type="EMBL" id="KQ422894">
    <property type="protein sequence ID" value="KOF74047.1"/>
    <property type="molecule type" value="Genomic_DNA"/>
</dbReference>
<evidence type="ECO:0008006" key="2">
    <source>
        <dbReference type="Google" id="ProtNLM"/>
    </source>
</evidence>
<name>A0A0L8GAJ1_OCTBM</name>
<protein>
    <recommendedName>
        <fullName evidence="2">Profilin</fullName>
    </recommendedName>
</protein>
<dbReference type="Gene3D" id="3.30.450.30">
    <property type="entry name" value="Dynein light chain 2a, cytoplasmic"/>
    <property type="match status" value="1"/>
</dbReference>
<evidence type="ECO:0000313" key="1">
    <source>
        <dbReference type="EMBL" id="KOF74047.1"/>
    </source>
</evidence>
<sequence>MSWEDWGRCLKETQTGAIAANECGIYSLEGLPWYTSNKQLDSETVKELAKVFSDASVCSVMYRGSKYFKIQIDENMAKFKCSERGLVVGLGNGFILVAETDGPSNPLCNCVVALNHVLQALNNAQIGQ</sequence>
<organism evidence="1">
    <name type="scientific">Octopus bimaculoides</name>
    <name type="common">California two-spotted octopus</name>
    <dbReference type="NCBI Taxonomy" id="37653"/>
    <lineage>
        <taxon>Eukaryota</taxon>
        <taxon>Metazoa</taxon>
        <taxon>Spiralia</taxon>
        <taxon>Lophotrochozoa</taxon>
        <taxon>Mollusca</taxon>
        <taxon>Cephalopoda</taxon>
        <taxon>Coleoidea</taxon>
        <taxon>Octopodiformes</taxon>
        <taxon>Octopoda</taxon>
        <taxon>Incirrata</taxon>
        <taxon>Octopodidae</taxon>
        <taxon>Octopus</taxon>
    </lineage>
</organism>
<gene>
    <name evidence="1" type="ORF">OCBIM_22036924mg</name>
</gene>
<dbReference type="SUPFAM" id="SSF55770">
    <property type="entry name" value="Profilin (actin-binding protein)"/>
    <property type="match status" value="1"/>
</dbReference>
<dbReference type="InterPro" id="IPR036140">
    <property type="entry name" value="PFN_sf"/>
</dbReference>
<dbReference type="KEGG" id="obi:106878099"/>
<dbReference type="Pfam" id="PF00235">
    <property type="entry name" value="Profilin"/>
    <property type="match status" value="1"/>
</dbReference>
<dbReference type="OrthoDB" id="10423141at2759"/>
<dbReference type="GO" id="GO:0003779">
    <property type="term" value="F:actin binding"/>
    <property type="evidence" value="ECO:0007669"/>
    <property type="project" value="InterPro"/>
</dbReference>
<dbReference type="AlphaFoldDB" id="A0A0L8GAJ1"/>
<reference evidence="1" key="1">
    <citation type="submission" date="2015-07" db="EMBL/GenBank/DDBJ databases">
        <title>MeaNS - Measles Nucleotide Surveillance Program.</title>
        <authorList>
            <person name="Tran T."/>
            <person name="Druce J."/>
        </authorList>
    </citation>
    <scope>NUCLEOTIDE SEQUENCE</scope>
    <source>
        <strain evidence="1">UCB-OBI-ISO-001</strain>
        <tissue evidence="1">Gonad</tissue>
    </source>
</reference>
<accession>A0A0L8GAJ1</accession>
<proteinExistence type="predicted"/>